<evidence type="ECO:0008006" key="4">
    <source>
        <dbReference type="Google" id="ProtNLM"/>
    </source>
</evidence>
<name>A0A2V2N3S9_9EURY</name>
<keyword evidence="1" id="KW-1133">Transmembrane helix</keyword>
<keyword evidence="3" id="KW-1185">Reference proteome</keyword>
<evidence type="ECO:0000313" key="2">
    <source>
        <dbReference type="EMBL" id="PWR69913.1"/>
    </source>
</evidence>
<gene>
    <name evidence="2" type="ORF">DK846_15870</name>
</gene>
<dbReference type="PROSITE" id="PS51257">
    <property type="entry name" value="PROKAR_LIPOPROTEIN"/>
    <property type="match status" value="1"/>
</dbReference>
<evidence type="ECO:0000313" key="3">
    <source>
        <dbReference type="Proteomes" id="UP000245657"/>
    </source>
</evidence>
<protein>
    <recommendedName>
        <fullName evidence="4">Nucleotide-binding protein</fullName>
    </recommendedName>
</protein>
<dbReference type="RefSeq" id="WP_109969978.1">
    <property type="nucleotide sequence ID" value="NZ_CP176093.1"/>
</dbReference>
<keyword evidence="1" id="KW-0812">Transmembrane</keyword>
<accession>A0A2V2N3S9</accession>
<dbReference type="Proteomes" id="UP000245657">
    <property type="component" value="Unassembled WGS sequence"/>
</dbReference>
<keyword evidence="1" id="KW-0472">Membrane</keyword>
<reference evidence="2 3" key="1">
    <citation type="submission" date="2018-05" db="EMBL/GenBank/DDBJ databases">
        <title>Draft genome of Methanospirillum lacunae Ki8-1.</title>
        <authorList>
            <person name="Dueholm M.S."/>
            <person name="Nielsen P.H."/>
            <person name="Bakmann L.F."/>
            <person name="Otzen D.E."/>
        </authorList>
    </citation>
    <scope>NUCLEOTIDE SEQUENCE [LARGE SCALE GENOMIC DNA]</scope>
    <source>
        <strain evidence="2 3">Ki8-1</strain>
    </source>
</reference>
<dbReference type="EMBL" id="QGMY01000017">
    <property type="protein sequence ID" value="PWR69913.1"/>
    <property type="molecule type" value="Genomic_DNA"/>
</dbReference>
<evidence type="ECO:0000256" key="1">
    <source>
        <dbReference type="SAM" id="Phobius"/>
    </source>
</evidence>
<organism evidence="2 3">
    <name type="scientific">Methanospirillum lacunae</name>
    <dbReference type="NCBI Taxonomy" id="668570"/>
    <lineage>
        <taxon>Archaea</taxon>
        <taxon>Methanobacteriati</taxon>
        <taxon>Methanobacteriota</taxon>
        <taxon>Stenosarchaea group</taxon>
        <taxon>Methanomicrobia</taxon>
        <taxon>Methanomicrobiales</taxon>
        <taxon>Methanospirillaceae</taxon>
        <taxon>Methanospirillum</taxon>
    </lineage>
</organism>
<feature type="transmembrane region" description="Helical" evidence="1">
    <location>
        <begin position="9"/>
        <end position="27"/>
    </location>
</feature>
<dbReference type="OrthoDB" id="117508at2157"/>
<dbReference type="GeneID" id="97547429"/>
<dbReference type="AlphaFoldDB" id="A0A2V2N3S9"/>
<proteinExistence type="predicted"/>
<comment type="caution">
    <text evidence="2">The sequence shown here is derived from an EMBL/GenBank/DDBJ whole genome shotgun (WGS) entry which is preliminary data.</text>
</comment>
<sequence length="130" mass="13986">MIERQERTALLILFLVFISCALFTWIGDGVGKGPFAQNYTSESPEGSLVSHQGIVQKVTATATGGNLILDMGDVSIFIPSPAAGMANISSGDFIHVYGIVQIWKGKREILVKDSGDISIISVSRGKNLRF</sequence>